<evidence type="ECO:0000256" key="1">
    <source>
        <dbReference type="SAM" id="SignalP"/>
    </source>
</evidence>
<feature type="signal peptide" evidence="1">
    <location>
        <begin position="1"/>
        <end position="27"/>
    </location>
</feature>
<keyword evidence="3" id="KW-1185">Reference proteome</keyword>
<keyword evidence="1" id="KW-0732">Signal</keyword>
<gene>
    <name evidence="2" type="ORF">HJG52_12125</name>
</gene>
<evidence type="ECO:0000313" key="3">
    <source>
        <dbReference type="Proteomes" id="UP000588586"/>
    </source>
</evidence>
<evidence type="ECO:0008006" key="4">
    <source>
        <dbReference type="Google" id="ProtNLM"/>
    </source>
</evidence>
<dbReference type="EMBL" id="JABEPQ010000002">
    <property type="protein sequence ID" value="NNM46751.1"/>
    <property type="molecule type" value="Genomic_DNA"/>
</dbReference>
<evidence type="ECO:0000313" key="2">
    <source>
        <dbReference type="EMBL" id="NNM46751.1"/>
    </source>
</evidence>
<feature type="chain" id="PRO_5032315889" description="Ribosomally synthesized peptide with SipW-like signal peptide" evidence="1">
    <location>
        <begin position="28"/>
        <end position="150"/>
    </location>
</feature>
<reference evidence="2 3" key="1">
    <citation type="submission" date="2020-04" db="EMBL/GenBank/DDBJ databases">
        <title>Knoellia sp. isolate from air conditioner.</title>
        <authorList>
            <person name="Chea S."/>
            <person name="Kim D.-U."/>
        </authorList>
    </citation>
    <scope>NUCLEOTIDE SEQUENCE [LARGE SCALE GENOMIC DNA]</scope>
    <source>
        <strain evidence="2 3">DB2414S</strain>
    </source>
</reference>
<dbReference type="Proteomes" id="UP000588586">
    <property type="component" value="Unassembled WGS sequence"/>
</dbReference>
<protein>
    <recommendedName>
        <fullName evidence="4">Ribosomally synthesized peptide with SipW-like signal peptide</fullName>
    </recommendedName>
</protein>
<comment type="caution">
    <text evidence="2">The sequence shown here is derived from an EMBL/GenBank/DDBJ whole genome shotgun (WGS) entry which is preliminary data.</text>
</comment>
<accession>A0A849HK87</accession>
<name>A0A849HK87_9MICO</name>
<organism evidence="2 3">
    <name type="scientific">Knoellia koreensis</name>
    <dbReference type="NCBI Taxonomy" id="2730921"/>
    <lineage>
        <taxon>Bacteria</taxon>
        <taxon>Bacillati</taxon>
        <taxon>Actinomycetota</taxon>
        <taxon>Actinomycetes</taxon>
        <taxon>Micrococcales</taxon>
        <taxon>Intrasporangiaceae</taxon>
        <taxon>Knoellia</taxon>
    </lineage>
</organism>
<sequence length="150" mass="14495">MTRSPWTQRLTAAVAGAAALTMTSAMAYAVWSATGAGSTSATAGTTVALTTSADVPASLYPGSSSAINVKVNNPNGFGVDVTSISLGAVTAANGCSTAAITTTAPTGLPRTIPAGGSLTLTASISMSTTASNACQGTTFTLPVTATGRTS</sequence>
<dbReference type="AlphaFoldDB" id="A0A849HK87"/>
<proteinExistence type="predicted"/>
<dbReference type="RefSeq" id="WP_171243812.1">
    <property type="nucleotide sequence ID" value="NZ_JABEPQ010000002.1"/>
</dbReference>